<reference evidence="2" key="1">
    <citation type="submission" date="2021-06" db="EMBL/GenBank/DDBJ databases">
        <title>Sequencing of actinobacteria type strains.</title>
        <authorList>
            <person name="Nguyen G.-S."/>
            <person name="Wentzel A."/>
        </authorList>
    </citation>
    <scope>NUCLEOTIDE SEQUENCE</scope>
    <source>
        <strain evidence="2">P38-E01</strain>
    </source>
</reference>
<comment type="caution">
    <text evidence="2">The sequence shown here is derived from an EMBL/GenBank/DDBJ whole genome shotgun (WGS) entry which is preliminary data.</text>
</comment>
<name>A0A949N7K7_9ACTN</name>
<evidence type="ECO:0000313" key="2">
    <source>
        <dbReference type="EMBL" id="MBU7597078.1"/>
    </source>
</evidence>
<dbReference type="PANTHER" id="PTHR43179:SF7">
    <property type="entry name" value="RHAMNOSYLTRANSFERASE WBBL"/>
    <property type="match status" value="1"/>
</dbReference>
<dbReference type="RefSeq" id="WP_211041470.1">
    <property type="nucleotide sequence ID" value="NZ_JAELVF020000001.1"/>
</dbReference>
<dbReference type="AlphaFoldDB" id="A0A949N7K7"/>
<dbReference type="InterPro" id="IPR001173">
    <property type="entry name" value="Glyco_trans_2-like"/>
</dbReference>
<dbReference type="EC" id="2.4.-.-" evidence="2"/>
<keyword evidence="2" id="KW-0328">Glycosyltransferase</keyword>
<keyword evidence="3" id="KW-1185">Reference proteome</keyword>
<dbReference type="SUPFAM" id="SSF53448">
    <property type="entry name" value="Nucleotide-diphospho-sugar transferases"/>
    <property type="match status" value="1"/>
</dbReference>
<proteinExistence type="predicted"/>
<feature type="domain" description="Glycosyltransferase 2-like" evidence="1">
    <location>
        <begin position="9"/>
        <end position="191"/>
    </location>
</feature>
<dbReference type="InterPro" id="IPR029044">
    <property type="entry name" value="Nucleotide-diphossugar_trans"/>
</dbReference>
<organism evidence="2 3">
    <name type="scientific">Streptomyces tardus</name>
    <dbReference type="NCBI Taxonomy" id="2780544"/>
    <lineage>
        <taxon>Bacteria</taxon>
        <taxon>Bacillati</taxon>
        <taxon>Actinomycetota</taxon>
        <taxon>Actinomycetes</taxon>
        <taxon>Kitasatosporales</taxon>
        <taxon>Streptomycetaceae</taxon>
        <taxon>Streptomyces</taxon>
    </lineage>
</organism>
<dbReference type="Proteomes" id="UP000694501">
    <property type="component" value="Unassembled WGS sequence"/>
</dbReference>
<evidence type="ECO:0000313" key="3">
    <source>
        <dbReference type="Proteomes" id="UP000694501"/>
    </source>
</evidence>
<dbReference type="Gene3D" id="3.90.550.10">
    <property type="entry name" value="Spore Coat Polysaccharide Biosynthesis Protein SpsA, Chain A"/>
    <property type="match status" value="1"/>
</dbReference>
<protein>
    <submittedName>
        <fullName evidence="2">Glycosyltransferase</fullName>
        <ecNumber evidence="2">2.4.-.-</ecNumber>
    </submittedName>
</protein>
<gene>
    <name evidence="2" type="ORF">JGS22_005355</name>
</gene>
<accession>A0A949N7K7</accession>
<dbReference type="GO" id="GO:0016757">
    <property type="term" value="F:glycosyltransferase activity"/>
    <property type="evidence" value="ECO:0007669"/>
    <property type="project" value="UniProtKB-KW"/>
</dbReference>
<evidence type="ECO:0000259" key="1">
    <source>
        <dbReference type="Pfam" id="PF00535"/>
    </source>
</evidence>
<keyword evidence="2" id="KW-0808">Transferase</keyword>
<sequence>MDNQPRVTAIITSRERFSYAEESLRSFYEHTELPCRVVYVDVNSPQDRWERLKRLGDELGFTAIRLNKYVSPNCARNVGLRFAESEYVVFLDNDVDYTPGWLEPLVACADKEKAAMVGPLYLHGPLDEQVVHMAGGDMEFSGVWGTREFKQTQRYFMKHITEVPEKEMRRQQCDIIEFHCALVRREIFDRVGGMDEGLLTTREHLDFSQRVLDAGGTVWFEPESVITYRMPPPFALTDLPYFMLRWSDAWTEDTLRHFANKYGIRPSYVERVTKNRKGRQWLLFEQIKQYLPDSLGESGTKVVKRSFQKVEPLLNRAVVEVLTFRDEPLQWQVHHGSADRTRAKVPAS</sequence>
<dbReference type="EMBL" id="JAELVF020000001">
    <property type="protein sequence ID" value="MBU7597078.1"/>
    <property type="molecule type" value="Genomic_DNA"/>
</dbReference>
<dbReference type="PANTHER" id="PTHR43179">
    <property type="entry name" value="RHAMNOSYLTRANSFERASE WBBL"/>
    <property type="match status" value="1"/>
</dbReference>
<dbReference type="Pfam" id="PF00535">
    <property type="entry name" value="Glycos_transf_2"/>
    <property type="match status" value="1"/>
</dbReference>